<feature type="domain" description="S1 motif" evidence="9">
    <location>
        <begin position="628"/>
        <end position="709"/>
    </location>
</feature>
<evidence type="ECO:0000256" key="1">
    <source>
        <dbReference type="ARBA" id="ARBA00001849"/>
    </source>
</evidence>
<comment type="similarity">
    <text evidence="7">Belongs to the RNR ribonuclease family. RNase R subfamily.</text>
</comment>
<keyword evidence="5 7" id="KW-0269">Exonuclease</keyword>
<dbReference type="InterPro" id="IPR022966">
    <property type="entry name" value="RNase_II/R_CS"/>
</dbReference>
<evidence type="ECO:0000256" key="6">
    <source>
        <dbReference type="ARBA" id="ARBA00022884"/>
    </source>
</evidence>
<dbReference type="GO" id="GO:0008859">
    <property type="term" value="F:exoribonuclease II activity"/>
    <property type="evidence" value="ECO:0007669"/>
    <property type="project" value="UniProtKB-UniRule"/>
</dbReference>
<comment type="subcellular location">
    <subcellularLocation>
        <location evidence="7">Cytoplasm</location>
    </subcellularLocation>
</comment>
<dbReference type="PANTHER" id="PTHR23355:SF9">
    <property type="entry name" value="DIS3-LIKE EXONUCLEASE 2"/>
    <property type="match status" value="1"/>
</dbReference>
<sequence length="751" mass="83399">MSRIPTKAEILEWIEQNPTLTAKRDIAKAFGIKGAARIDLKRILKELEAEGHLEKRKKTYQDPDRLPPVSVLLVTGPDGDGDLFAKPMEWHGEGVEPRVLVIPRASDPALGEGDRILARLTLVKDEPYHYEARLIRRIGTNPKRVLGIFRKKSEGGRIVPIDKGADKEWTVAADAMHGAKDGELVEAEQAGPKGRMGLPSARIVERLGDPSAPRAVSLIAIHQHSIPDAFPDKVVEEADAMKPADLNGREDLRDLPLITIDPSDARDHDDACYAHADEDPKNEGGHILWVAIADVAHYVRPGTALDREAKKRGNSTYFPDRVVPMLPDRLSGDLCSLHEGVPRACVAVRMVLDAKGQKLSHTFHRGLMRSPASLHYEEVQEAIDGNPNDRCGPLLEPVLQPLYACYEALLKARAARQPLELDLPERRIELAEDGTVKSVNFKDRLDAHKLIEEFMVLANVAAAETLLSKKVPLLFRIHEEPPKEKLDALRETAQAAGFNLAKGQVLRTEHLNRLLNDAAGSEDAELINLSTLRSMTQAYYGPQHIGHFGLALKSYAHFTSPIRRYSDLIVHRALITAHGWGDDGLREEDIDRLEQTGMHISDTERRSMVAERDTTDRYLASYLSDRVGAEFTGRISGIARFGVFVKLDETGADGLLPMRALGREYFHYDREDQTLMGADTGRVISVGQRVKVKLAEAVPVTGGIALELLEIEDQKVEGGSRSPAGHSSRRKPHKGKRKGTKPKRKVTRRRR</sequence>
<dbReference type="InterPro" id="IPR001900">
    <property type="entry name" value="RNase_II/R"/>
</dbReference>
<dbReference type="RefSeq" id="WP_191076459.1">
    <property type="nucleotide sequence ID" value="NZ_JACTAG010000002.1"/>
</dbReference>
<dbReference type="SUPFAM" id="SSF50249">
    <property type="entry name" value="Nucleic acid-binding proteins"/>
    <property type="match status" value="2"/>
</dbReference>
<feature type="region of interest" description="Disordered" evidence="8">
    <location>
        <begin position="715"/>
        <end position="751"/>
    </location>
</feature>
<keyword evidence="2 7" id="KW-0963">Cytoplasm</keyword>
<dbReference type="PROSITE" id="PS01175">
    <property type="entry name" value="RIBONUCLEASE_II"/>
    <property type="match status" value="1"/>
</dbReference>
<keyword evidence="6 7" id="KW-0694">RNA-binding</keyword>
<reference evidence="10" key="1">
    <citation type="submission" date="2020-08" db="EMBL/GenBank/DDBJ databases">
        <title>Sulfitobacter aestuariivivens sp. nov., isolated from a tidal flat.</title>
        <authorList>
            <person name="Park S."/>
            <person name="Yoon J.-H."/>
        </authorList>
    </citation>
    <scope>NUCLEOTIDE SEQUENCE</scope>
    <source>
        <strain evidence="10">TSTF-M16</strain>
    </source>
</reference>
<keyword evidence="4 7" id="KW-0378">Hydrolase</keyword>
<dbReference type="EC" id="3.1.13.1" evidence="7"/>
<dbReference type="GO" id="GO:0005829">
    <property type="term" value="C:cytosol"/>
    <property type="evidence" value="ECO:0007669"/>
    <property type="project" value="TreeGrafter"/>
</dbReference>
<evidence type="ECO:0000256" key="8">
    <source>
        <dbReference type="SAM" id="MobiDB-lite"/>
    </source>
</evidence>
<evidence type="ECO:0000256" key="2">
    <source>
        <dbReference type="ARBA" id="ARBA00022490"/>
    </source>
</evidence>
<dbReference type="SMART" id="SM00316">
    <property type="entry name" value="S1"/>
    <property type="match status" value="1"/>
</dbReference>
<dbReference type="CDD" id="cd04471">
    <property type="entry name" value="S1_RNase_R"/>
    <property type="match status" value="1"/>
</dbReference>
<dbReference type="GO" id="GO:0006402">
    <property type="term" value="P:mRNA catabolic process"/>
    <property type="evidence" value="ECO:0007669"/>
    <property type="project" value="TreeGrafter"/>
</dbReference>
<keyword evidence="11" id="KW-1185">Reference proteome</keyword>
<dbReference type="InterPro" id="IPR011805">
    <property type="entry name" value="RNase_R"/>
</dbReference>
<organism evidence="10 11">
    <name type="scientific">Sulfitobacter aestuariivivens</name>
    <dbReference type="NCBI Taxonomy" id="2766981"/>
    <lineage>
        <taxon>Bacteria</taxon>
        <taxon>Pseudomonadati</taxon>
        <taxon>Pseudomonadota</taxon>
        <taxon>Alphaproteobacteria</taxon>
        <taxon>Rhodobacterales</taxon>
        <taxon>Roseobacteraceae</taxon>
        <taxon>Sulfitobacter</taxon>
    </lineage>
</organism>
<dbReference type="InterPro" id="IPR003029">
    <property type="entry name" value="S1_domain"/>
</dbReference>
<dbReference type="EMBL" id="JACTAG010000002">
    <property type="protein sequence ID" value="MBD3665486.1"/>
    <property type="molecule type" value="Genomic_DNA"/>
</dbReference>
<evidence type="ECO:0000313" key="11">
    <source>
        <dbReference type="Proteomes" id="UP000635142"/>
    </source>
</evidence>
<dbReference type="NCBIfam" id="TIGR00358">
    <property type="entry name" value="3_prime_RNase"/>
    <property type="match status" value="1"/>
</dbReference>
<comment type="function">
    <text evidence="7">3'-5' exoribonuclease that releases 5'-nucleoside monophosphates and is involved in maturation of structured RNAs.</text>
</comment>
<dbReference type="Pfam" id="PF17876">
    <property type="entry name" value="CSD2"/>
    <property type="match status" value="1"/>
</dbReference>
<dbReference type="InterPro" id="IPR040476">
    <property type="entry name" value="CSD2"/>
</dbReference>
<dbReference type="InterPro" id="IPR004476">
    <property type="entry name" value="RNase_II/RNase_R"/>
</dbReference>
<protein>
    <recommendedName>
        <fullName evidence="7">Ribonuclease R</fullName>
        <shortName evidence="7">RNase R</shortName>
        <ecNumber evidence="7">3.1.13.1</ecNumber>
    </recommendedName>
</protein>
<feature type="compositionally biased region" description="Basic residues" evidence="8">
    <location>
        <begin position="727"/>
        <end position="751"/>
    </location>
</feature>
<dbReference type="GO" id="GO:0003723">
    <property type="term" value="F:RNA binding"/>
    <property type="evidence" value="ECO:0007669"/>
    <property type="project" value="UniProtKB-UniRule"/>
</dbReference>
<evidence type="ECO:0000256" key="5">
    <source>
        <dbReference type="ARBA" id="ARBA00022839"/>
    </source>
</evidence>
<dbReference type="InterPro" id="IPR050180">
    <property type="entry name" value="RNR_Ribonuclease"/>
</dbReference>
<dbReference type="InterPro" id="IPR012340">
    <property type="entry name" value="NA-bd_OB-fold"/>
</dbReference>
<comment type="catalytic activity">
    <reaction evidence="1 7">
        <text>Exonucleolytic cleavage in the 3'- to 5'-direction to yield nucleoside 5'-phosphates.</text>
        <dbReference type="EC" id="3.1.13.1"/>
    </reaction>
</comment>
<dbReference type="Pfam" id="PF00773">
    <property type="entry name" value="RNB"/>
    <property type="match status" value="1"/>
</dbReference>
<dbReference type="HAMAP" id="MF_01895">
    <property type="entry name" value="RNase_R"/>
    <property type="match status" value="1"/>
</dbReference>
<dbReference type="SMART" id="SM00955">
    <property type="entry name" value="RNB"/>
    <property type="match status" value="1"/>
</dbReference>
<dbReference type="NCBIfam" id="TIGR02063">
    <property type="entry name" value="RNase_R"/>
    <property type="match status" value="1"/>
</dbReference>
<evidence type="ECO:0000256" key="7">
    <source>
        <dbReference type="HAMAP-Rule" id="MF_01895"/>
    </source>
</evidence>
<evidence type="ECO:0000256" key="4">
    <source>
        <dbReference type="ARBA" id="ARBA00022801"/>
    </source>
</evidence>
<evidence type="ECO:0000313" key="10">
    <source>
        <dbReference type="EMBL" id="MBD3665486.1"/>
    </source>
</evidence>
<dbReference type="Proteomes" id="UP000635142">
    <property type="component" value="Unassembled WGS sequence"/>
</dbReference>
<accession>A0A927HG09</accession>
<dbReference type="Pfam" id="PF00575">
    <property type="entry name" value="S1"/>
    <property type="match status" value="1"/>
</dbReference>
<dbReference type="Gene3D" id="2.40.50.140">
    <property type="entry name" value="Nucleic acid-binding proteins"/>
    <property type="match status" value="1"/>
</dbReference>
<dbReference type="PROSITE" id="PS50126">
    <property type="entry name" value="S1"/>
    <property type="match status" value="1"/>
</dbReference>
<comment type="caution">
    <text evidence="10">The sequence shown here is derived from an EMBL/GenBank/DDBJ whole genome shotgun (WGS) entry which is preliminary data.</text>
</comment>
<evidence type="ECO:0000256" key="3">
    <source>
        <dbReference type="ARBA" id="ARBA00022722"/>
    </source>
</evidence>
<name>A0A927HG09_9RHOB</name>
<evidence type="ECO:0000259" key="9">
    <source>
        <dbReference type="PROSITE" id="PS50126"/>
    </source>
</evidence>
<gene>
    <name evidence="7 10" type="primary">rnr</name>
    <name evidence="10" type="ORF">H9Q16_16255</name>
</gene>
<dbReference type="PANTHER" id="PTHR23355">
    <property type="entry name" value="RIBONUCLEASE"/>
    <property type="match status" value="1"/>
</dbReference>
<dbReference type="AlphaFoldDB" id="A0A927HG09"/>
<proteinExistence type="inferred from homology"/>
<keyword evidence="3 7" id="KW-0540">Nuclease</keyword>